<feature type="domain" description="Alpha/beta hydrolase fold-3" evidence="3">
    <location>
        <begin position="160"/>
        <end position="385"/>
    </location>
</feature>
<feature type="region of interest" description="Disordered" evidence="2">
    <location>
        <begin position="1"/>
        <end position="37"/>
    </location>
</feature>
<protein>
    <submittedName>
        <fullName evidence="4">Alpha beta-hydrolase</fullName>
    </submittedName>
</protein>
<dbReference type="InterPro" id="IPR029058">
    <property type="entry name" value="AB_hydrolase_fold"/>
</dbReference>
<dbReference type="Gene3D" id="3.40.50.1820">
    <property type="entry name" value="alpha/beta hydrolase"/>
    <property type="match status" value="1"/>
</dbReference>
<dbReference type="EMBL" id="KE148149">
    <property type="protein sequence ID" value="EPE08357.1"/>
    <property type="molecule type" value="Genomic_DNA"/>
</dbReference>
<evidence type="ECO:0000313" key="5">
    <source>
        <dbReference type="Proteomes" id="UP000016923"/>
    </source>
</evidence>
<feature type="compositionally biased region" description="Low complexity" evidence="2">
    <location>
        <begin position="10"/>
        <end position="19"/>
    </location>
</feature>
<dbReference type="AlphaFoldDB" id="S3C6D7"/>
<dbReference type="VEuPathDB" id="FungiDB:F503_01140"/>
<dbReference type="SUPFAM" id="SSF53474">
    <property type="entry name" value="alpha/beta-Hydrolases"/>
    <property type="match status" value="1"/>
</dbReference>
<dbReference type="OrthoDB" id="433474at2759"/>
<evidence type="ECO:0000256" key="1">
    <source>
        <dbReference type="ARBA" id="ARBA00022801"/>
    </source>
</evidence>
<accession>S3C6D7</accession>
<organism evidence="4 5">
    <name type="scientific">Ophiostoma piceae (strain UAMH 11346)</name>
    <name type="common">Sap stain fungus</name>
    <dbReference type="NCBI Taxonomy" id="1262450"/>
    <lineage>
        <taxon>Eukaryota</taxon>
        <taxon>Fungi</taxon>
        <taxon>Dikarya</taxon>
        <taxon>Ascomycota</taxon>
        <taxon>Pezizomycotina</taxon>
        <taxon>Sordariomycetes</taxon>
        <taxon>Sordariomycetidae</taxon>
        <taxon>Ophiostomatales</taxon>
        <taxon>Ophiostomataceae</taxon>
        <taxon>Ophiostoma</taxon>
    </lineage>
</organism>
<dbReference type="Pfam" id="PF07859">
    <property type="entry name" value="Abhydrolase_3"/>
    <property type="match status" value="1"/>
</dbReference>
<evidence type="ECO:0000313" key="4">
    <source>
        <dbReference type="EMBL" id="EPE08357.1"/>
    </source>
</evidence>
<keyword evidence="5" id="KW-1185">Reference proteome</keyword>
<dbReference type="PANTHER" id="PTHR48081:SF8">
    <property type="entry name" value="ALPHA_BETA HYDROLASE FOLD-3 DOMAIN-CONTAINING PROTEIN-RELATED"/>
    <property type="match status" value="1"/>
</dbReference>
<dbReference type="InterPro" id="IPR050300">
    <property type="entry name" value="GDXG_lipolytic_enzyme"/>
</dbReference>
<proteinExistence type="predicted"/>
<name>S3C6D7_OPHP1</name>
<feature type="compositionally biased region" description="Polar residues" evidence="2">
    <location>
        <begin position="20"/>
        <end position="32"/>
    </location>
</feature>
<dbReference type="Proteomes" id="UP000016923">
    <property type="component" value="Unassembled WGS sequence"/>
</dbReference>
<reference evidence="4 5" key="1">
    <citation type="journal article" date="2013" name="BMC Genomics">
        <title>The genome and transcriptome of the pine saprophyte Ophiostoma piceae, and a comparison with the bark beetle-associated pine pathogen Grosmannia clavigera.</title>
        <authorList>
            <person name="Haridas S."/>
            <person name="Wang Y."/>
            <person name="Lim L."/>
            <person name="Massoumi Alamouti S."/>
            <person name="Jackman S."/>
            <person name="Docking R."/>
            <person name="Robertson G."/>
            <person name="Birol I."/>
            <person name="Bohlmann J."/>
            <person name="Breuil C."/>
        </authorList>
    </citation>
    <scope>NUCLEOTIDE SEQUENCE [LARGE SCALE GENOMIC DNA]</scope>
    <source>
        <strain evidence="4 5">UAMH 11346</strain>
    </source>
</reference>
<evidence type="ECO:0000259" key="3">
    <source>
        <dbReference type="Pfam" id="PF07859"/>
    </source>
</evidence>
<gene>
    <name evidence="4" type="ORF">F503_01140</name>
</gene>
<dbReference type="PANTHER" id="PTHR48081">
    <property type="entry name" value="AB HYDROLASE SUPERFAMILY PROTEIN C4A8.06C"/>
    <property type="match status" value="1"/>
</dbReference>
<dbReference type="eggNOG" id="KOG1515">
    <property type="taxonomic scope" value="Eukaryota"/>
</dbReference>
<dbReference type="GO" id="GO:0016787">
    <property type="term" value="F:hydrolase activity"/>
    <property type="evidence" value="ECO:0007669"/>
    <property type="project" value="UniProtKB-KW"/>
</dbReference>
<dbReference type="STRING" id="1262450.S3C6D7"/>
<keyword evidence="1 4" id="KW-0378">Hydrolase</keyword>
<dbReference type="OMA" id="CEWDMLM"/>
<dbReference type="HOGENOM" id="CLU_012494_3_2_1"/>
<dbReference type="InterPro" id="IPR013094">
    <property type="entry name" value="AB_hydrolase_3"/>
</dbReference>
<feature type="region of interest" description="Disordered" evidence="2">
    <location>
        <begin position="54"/>
        <end position="88"/>
    </location>
</feature>
<sequence length="416" mass="45937">MKRKTKKTMAKNNTTNTLTPLDSNISDTTASGAVTPLGQELPKRAFIEGIPVALGDPRDDPGREAQVAPGQRHHTAADKTTSSPPSRFSLRMSAGWWRSLQYIGMSLHFMASPRPPSPAFSRTIPSTLSKAKGSIELQFYTPAGYDAIESKKSGTTYPVVVNFHGGGFVLGAASDDARFGRQVMETAGAIFVSVDYRLAPEYPFPAAVEDGADALLYLIRNATELRIDPMRMATSGFSAGGNICLTSMLRLGDYKQQGREASAPLPEHRVLATVAWYPIVDYNRSRAERRATCKRPDQALPSNLTDLFDASYLYPVDIDLLNPYVSPFQATDEQLVRSLPQSILIYTCEWDMLQKEGKDFAHRLGEAPISKDVYHKMIRGVPHGWDKSPNPLKPAEQSEKLYNQCCQKLRAIFSNS</sequence>
<evidence type="ECO:0000256" key="2">
    <source>
        <dbReference type="SAM" id="MobiDB-lite"/>
    </source>
</evidence>